<feature type="domain" description="Rhodanese" evidence="2">
    <location>
        <begin position="89"/>
        <end position="172"/>
    </location>
</feature>
<sequence>MRQAWAALAVVVAGAVQAQAQVPEPQGFHGEPYRSETPATLAGAQVIGAAEAMELHARGVPFVDVLPRTARPEGLPEGTLWNAPPHLSIPGATWLHGTGYERLSPVEQARLAEGLARLSGGDKAAPLVIFCKRDCWMSWNAAKRAVALGYRGVIWFPDGIEGWQEQGGGLEPVSPATP</sequence>
<evidence type="ECO:0000256" key="1">
    <source>
        <dbReference type="SAM" id="SignalP"/>
    </source>
</evidence>
<feature type="signal peptide" evidence="1">
    <location>
        <begin position="1"/>
        <end position="20"/>
    </location>
</feature>
<organism evidence="3 4">
    <name type="scientific">Paracoccus versutus</name>
    <name type="common">Thiobacillus versutus</name>
    <dbReference type="NCBI Taxonomy" id="34007"/>
    <lineage>
        <taxon>Bacteria</taxon>
        <taxon>Pseudomonadati</taxon>
        <taxon>Pseudomonadota</taxon>
        <taxon>Alphaproteobacteria</taxon>
        <taxon>Rhodobacterales</taxon>
        <taxon>Paracoccaceae</taxon>
        <taxon>Paracoccus</taxon>
    </lineage>
</organism>
<proteinExistence type="predicted"/>
<dbReference type="Proteomes" id="UP000256941">
    <property type="component" value="Unassembled WGS sequence"/>
</dbReference>
<reference evidence="3 4" key="1">
    <citation type="submission" date="2018-08" db="EMBL/GenBank/DDBJ databases">
        <title>Genomic Encyclopedia of Archaeal and Bacterial Type Strains, Phase II (KMG-II): from individual species to whole genera.</title>
        <authorList>
            <person name="Goeker M."/>
        </authorList>
    </citation>
    <scope>NUCLEOTIDE SEQUENCE [LARGE SCALE GENOMIC DNA]</scope>
    <source>
        <strain evidence="3 4">DSM 17099</strain>
    </source>
</reference>
<gene>
    <name evidence="3" type="ORF">BDD41_4913</name>
</gene>
<comment type="caution">
    <text evidence="3">The sequence shown here is derived from an EMBL/GenBank/DDBJ whole genome shotgun (WGS) entry which is preliminary data.</text>
</comment>
<evidence type="ECO:0000313" key="3">
    <source>
        <dbReference type="EMBL" id="REF67881.1"/>
    </source>
</evidence>
<dbReference type="SUPFAM" id="SSF52821">
    <property type="entry name" value="Rhodanese/Cell cycle control phosphatase"/>
    <property type="match status" value="1"/>
</dbReference>
<dbReference type="EMBL" id="QTUJ01000004">
    <property type="protein sequence ID" value="REF67881.1"/>
    <property type="molecule type" value="Genomic_DNA"/>
</dbReference>
<dbReference type="NCBIfam" id="TIGR03865">
    <property type="entry name" value="PQQ_CXXCW"/>
    <property type="match status" value="1"/>
</dbReference>
<dbReference type="CDD" id="cd00158">
    <property type="entry name" value="RHOD"/>
    <property type="match status" value="1"/>
</dbReference>
<dbReference type="PROSITE" id="PS50206">
    <property type="entry name" value="RHODANESE_3"/>
    <property type="match status" value="1"/>
</dbReference>
<dbReference type="InterPro" id="IPR022376">
    <property type="entry name" value="PQQ_CXXCW"/>
</dbReference>
<dbReference type="Pfam" id="PF00581">
    <property type="entry name" value="Rhodanese"/>
    <property type="match status" value="1"/>
</dbReference>
<protein>
    <submittedName>
        <fullName evidence="3">PQQ-dependent catabolism-associated CXXCW motif protein</fullName>
    </submittedName>
</protein>
<dbReference type="AlphaFoldDB" id="A0A3D9XE46"/>
<dbReference type="Gene3D" id="3.40.250.10">
    <property type="entry name" value="Rhodanese-like domain"/>
    <property type="match status" value="1"/>
</dbReference>
<evidence type="ECO:0000259" key="2">
    <source>
        <dbReference type="PROSITE" id="PS50206"/>
    </source>
</evidence>
<evidence type="ECO:0000313" key="4">
    <source>
        <dbReference type="Proteomes" id="UP000256941"/>
    </source>
</evidence>
<name>A0A3D9XE46_PARVE</name>
<dbReference type="InterPro" id="IPR036873">
    <property type="entry name" value="Rhodanese-like_dom_sf"/>
</dbReference>
<keyword evidence="1" id="KW-0732">Signal</keyword>
<feature type="chain" id="PRO_5017702387" evidence="1">
    <location>
        <begin position="21"/>
        <end position="178"/>
    </location>
</feature>
<dbReference type="RefSeq" id="WP_116223247.1">
    <property type="nucleotide sequence ID" value="NZ_CP038197.1"/>
</dbReference>
<accession>A0A3D9XE46</accession>
<dbReference type="InterPro" id="IPR001763">
    <property type="entry name" value="Rhodanese-like_dom"/>
</dbReference>